<comment type="similarity">
    <text evidence="1">Belongs to the YciI family.</text>
</comment>
<dbReference type="RefSeq" id="WP_127095613.1">
    <property type="nucleotide sequence ID" value="NZ_CP031423.1"/>
</dbReference>
<dbReference type="Gene3D" id="3.30.70.1060">
    <property type="entry name" value="Dimeric alpha+beta barrel"/>
    <property type="match status" value="1"/>
</dbReference>
<organism evidence="3 4">
    <name type="scientific">Microbacterium lemovicicum</name>
    <dbReference type="NCBI Taxonomy" id="1072463"/>
    <lineage>
        <taxon>Bacteria</taxon>
        <taxon>Bacillati</taxon>
        <taxon>Actinomycetota</taxon>
        <taxon>Actinomycetes</taxon>
        <taxon>Micrococcales</taxon>
        <taxon>Microbacteriaceae</taxon>
        <taxon>Microbacterium</taxon>
    </lineage>
</organism>
<keyword evidence="4" id="KW-1185">Reference proteome</keyword>
<evidence type="ECO:0000313" key="4">
    <source>
        <dbReference type="Proteomes" id="UP000276888"/>
    </source>
</evidence>
<protein>
    <recommendedName>
        <fullName evidence="2">YCII-related domain-containing protein</fullName>
    </recommendedName>
</protein>
<accession>A0A3Q9IY88</accession>
<reference evidence="3 4" key="1">
    <citation type="submission" date="2018-08" db="EMBL/GenBank/DDBJ databases">
        <title>Microbacterium lemovicicum sp. nov., a bacterium isolated from a natural uranium-rich soil.</title>
        <authorList>
            <person name="ORTET P."/>
        </authorList>
    </citation>
    <scope>NUCLEOTIDE SEQUENCE [LARGE SCALE GENOMIC DNA]</scope>
    <source>
        <strain evidence="3 4">Viu22</strain>
    </source>
</reference>
<dbReference type="Proteomes" id="UP000276888">
    <property type="component" value="Chromosome"/>
</dbReference>
<dbReference type="OrthoDB" id="6928805at2"/>
<evidence type="ECO:0000259" key="2">
    <source>
        <dbReference type="Pfam" id="PF03795"/>
    </source>
</evidence>
<gene>
    <name evidence="3" type="ORF">CVS47_01617</name>
</gene>
<dbReference type="SUPFAM" id="SSF54909">
    <property type="entry name" value="Dimeric alpha+beta barrel"/>
    <property type="match status" value="1"/>
</dbReference>
<dbReference type="Pfam" id="PF03795">
    <property type="entry name" value="YCII"/>
    <property type="match status" value="1"/>
</dbReference>
<evidence type="ECO:0000313" key="3">
    <source>
        <dbReference type="EMBL" id="AZS36992.1"/>
    </source>
</evidence>
<sequence length="98" mass="10447">MSRWIYRLVPTRPEMLGAPTLEEQTVMAEHVDYLEALTAAGILVLAGRPEHDHGAPGITIFEAPDEASARAVTQTDPAVAAGVMTAELYPYAVAVNGD</sequence>
<dbReference type="InterPro" id="IPR011008">
    <property type="entry name" value="Dimeric_a/b-barrel"/>
</dbReference>
<feature type="domain" description="YCII-related" evidence="2">
    <location>
        <begin position="11"/>
        <end position="85"/>
    </location>
</feature>
<dbReference type="KEGG" id="mlv:CVS47_01617"/>
<evidence type="ECO:0000256" key="1">
    <source>
        <dbReference type="ARBA" id="ARBA00007689"/>
    </source>
</evidence>
<name>A0A3Q9IY88_9MICO</name>
<proteinExistence type="inferred from homology"/>
<dbReference type="AlphaFoldDB" id="A0A3Q9IY88"/>
<dbReference type="InterPro" id="IPR005545">
    <property type="entry name" value="YCII"/>
</dbReference>
<dbReference type="EMBL" id="CP031423">
    <property type="protein sequence ID" value="AZS36992.1"/>
    <property type="molecule type" value="Genomic_DNA"/>
</dbReference>